<feature type="domain" description="T20D4.11-like" evidence="1">
    <location>
        <begin position="2"/>
        <end position="100"/>
    </location>
</feature>
<evidence type="ECO:0000313" key="2">
    <source>
        <dbReference type="EnsemblMetazoa" id="CJA09752.1"/>
    </source>
</evidence>
<sequence length="113" mass="13362">MKTRVEAYRDTLFGLTDEFTACSQKLEAKNSECYFSWDPFSGIDEDGRILKSFEKRDICKNYYGAKECLRLEIAKYCTVNAWRVFKKKSKEFGERIYGCDLRGVFVIPIRRNR</sequence>
<dbReference type="InterPro" id="IPR002542">
    <property type="entry name" value="T20D4.11-like_dom"/>
</dbReference>
<name>A0A8R1HU37_CAEJA</name>
<evidence type="ECO:0000259" key="1">
    <source>
        <dbReference type="Pfam" id="PF01579"/>
    </source>
</evidence>
<organism evidence="2 3">
    <name type="scientific">Caenorhabditis japonica</name>
    <dbReference type="NCBI Taxonomy" id="281687"/>
    <lineage>
        <taxon>Eukaryota</taxon>
        <taxon>Metazoa</taxon>
        <taxon>Ecdysozoa</taxon>
        <taxon>Nematoda</taxon>
        <taxon>Chromadorea</taxon>
        <taxon>Rhabditida</taxon>
        <taxon>Rhabditina</taxon>
        <taxon>Rhabditomorpha</taxon>
        <taxon>Rhabditoidea</taxon>
        <taxon>Rhabditidae</taxon>
        <taxon>Peloderinae</taxon>
        <taxon>Caenorhabditis</taxon>
    </lineage>
</organism>
<reference evidence="2" key="2">
    <citation type="submission" date="2022-06" db="UniProtKB">
        <authorList>
            <consortium name="EnsemblMetazoa"/>
        </authorList>
    </citation>
    <scope>IDENTIFICATION</scope>
    <source>
        <strain evidence="2">DF5081</strain>
    </source>
</reference>
<dbReference type="AlphaFoldDB" id="A0A8R1HU37"/>
<reference evidence="3" key="1">
    <citation type="submission" date="2010-08" db="EMBL/GenBank/DDBJ databases">
        <authorList>
            <consortium name="Caenorhabditis japonica Sequencing Consortium"/>
            <person name="Wilson R.K."/>
        </authorList>
    </citation>
    <scope>NUCLEOTIDE SEQUENCE [LARGE SCALE GENOMIC DNA]</scope>
    <source>
        <strain evidence="3">DF5081</strain>
    </source>
</reference>
<dbReference type="EnsemblMetazoa" id="CJA09752.1">
    <property type="protein sequence ID" value="CJA09752.1"/>
    <property type="gene ID" value="WBGene00128955"/>
</dbReference>
<evidence type="ECO:0000313" key="3">
    <source>
        <dbReference type="Proteomes" id="UP000005237"/>
    </source>
</evidence>
<protein>
    <submittedName>
        <fullName evidence="2">DUF19 domain-containing protein</fullName>
    </submittedName>
</protein>
<dbReference type="Proteomes" id="UP000005237">
    <property type="component" value="Unassembled WGS sequence"/>
</dbReference>
<accession>A0A8R1HU37</accession>
<proteinExistence type="predicted"/>
<dbReference type="PANTHER" id="PTHR21453:SF10">
    <property type="entry name" value="DUF19 DOMAIN-CONTAINING PROTEIN"/>
    <property type="match status" value="1"/>
</dbReference>
<keyword evidence="3" id="KW-1185">Reference proteome</keyword>
<dbReference type="PANTHER" id="PTHR21453">
    <property type="entry name" value="DUF19 DOMAIN-CONTAINING PROTEIN-RELATED-RELATED"/>
    <property type="match status" value="1"/>
</dbReference>
<dbReference type="Pfam" id="PF01579">
    <property type="entry name" value="DUF19"/>
    <property type="match status" value="1"/>
</dbReference>